<keyword evidence="3" id="KW-0411">Iron-sulfur</keyword>
<dbReference type="PROSITE" id="PS51379">
    <property type="entry name" value="4FE4S_FER_2"/>
    <property type="match status" value="2"/>
</dbReference>
<evidence type="ECO:0000256" key="3">
    <source>
        <dbReference type="ARBA" id="ARBA00023014"/>
    </source>
</evidence>
<gene>
    <name evidence="5" type="ORF">A2Y67_03040</name>
</gene>
<feature type="domain" description="4Fe-4S ferredoxin-type" evidence="4">
    <location>
        <begin position="343"/>
        <end position="374"/>
    </location>
</feature>
<evidence type="ECO:0000259" key="4">
    <source>
        <dbReference type="PROSITE" id="PS51379"/>
    </source>
</evidence>
<dbReference type="PANTHER" id="PTHR40447:SF1">
    <property type="entry name" value="ANAEROBIC SULFITE REDUCTASE SUBUNIT A"/>
    <property type="match status" value="1"/>
</dbReference>
<accession>A0A1G1XPY5</accession>
<feature type="domain" description="4Fe-4S ferredoxin-type" evidence="4">
    <location>
        <begin position="258"/>
        <end position="289"/>
    </location>
</feature>
<dbReference type="GO" id="GO:0046872">
    <property type="term" value="F:metal ion binding"/>
    <property type="evidence" value="ECO:0007669"/>
    <property type="project" value="UniProtKB-KW"/>
</dbReference>
<evidence type="ECO:0000256" key="2">
    <source>
        <dbReference type="ARBA" id="ARBA00023004"/>
    </source>
</evidence>
<proteinExistence type="predicted"/>
<reference evidence="5 6" key="1">
    <citation type="journal article" date="2016" name="Nat. Commun.">
        <title>Thousands of microbial genomes shed light on interconnected biogeochemical processes in an aquifer system.</title>
        <authorList>
            <person name="Anantharaman K."/>
            <person name="Brown C.T."/>
            <person name="Hug L.A."/>
            <person name="Sharon I."/>
            <person name="Castelle C.J."/>
            <person name="Probst A.J."/>
            <person name="Thomas B.C."/>
            <person name="Singh A."/>
            <person name="Wilkins M.J."/>
            <person name="Karaoz U."/>
            <person name="Brodie E.L."/>
            <person name="Williams K.H."/>
            <person name="Hubbard S.S."/>
            <person name="Banfield J.F."/>
        </authorList>
    </citation>
    <scope>NUCLEOTIDE SEQUENCE [LARGE SCALE GENOMIC DNA]</scope>
</reference>
<keyword evidence="2" id="KW-0408">Iron</keyword>
<evidence type="ECO:0000313" key="6">
    <source>
        <dbReference type="Proteomes" id="UP000176260"/>
    </source>
</evidence>
<dbReference type="PANTHER" id="PTHR40447">
    <property type="entry name" value="ANAEROBIC SULFITE REDUCTASE SUBUNIT A"/>
    <property type="match status" value="1"/>
</dbReference>
<dbReference type="SUPFAM" id="SSF46548">
    <property type="entry name" value="alpha-helical ferredoxin"/>
    <property type="match status" value="1"/>
</dbReference>
<organism evidence="5 6">
    <name type="scientific">Candidatus Buchananbacteria bacterium RBG_13_39_9</name>
    <dbReference type="NCBI Taxonomy" id="1797531"/>
    <lineage>
        <taxon>Bacteria</taxon>
        <taxon>Candidatus Buchananiibacteriota</taxon>
    </lineage>
</organism>
<dbReference type="InterPro" id="IPR017900">
    <property type="entry name" value="4Fe4S_Fe_S_CS"/>
</dbReference>
<dbReference type="InterPro" id="IPR017896">
    <property type="entry name" value="4Fe4S_Fe-S-bd"/>
</dbReference>
<dbReference type="Pfam" id="PF17179">
    <property type="entry name" value="Fer4_22"/>
    <property type="match status" value="1"/>
</dbReference>
<dbReference type="Gene3D" id="1.10.1060.10">
    <property type="entry name" value="Alpha-helical ferredoxin"/>
    <property type="match status" value="1"/>
</dbReference>
<dbReference type="PROSITE" id="PS00198">
    <property type="entry name" value="4FE4S_FER_1"/>
    <property type="match status" value="1"/>
</dbReference>
<comment type="caution">
    <text evidence="5">The sequence shown here is derived from an EMBL/GenBank/DDBJ whole genome shotgun (WGS) entry which is preliminary data.</text>
</comment>
<protein>
    <recommendedName>
        <fullName evidence="4">4Fe-4S ferredoxin-type domain-containing protein</fullName>
    </recommendedName>
</protein>
<sequence length="380" mass="44067">MLSDYRLQITDYRLRITDYGFLQSAICNQQSNKSMNKNDFQRFVEYLMSKNQVIAPQHDVEGYLHLKELKETKDLYLGTELPLDSWKWYLLPPDLKMFEYQKNDFNPIPPIKDKLILLGVSILDLQAITLLNQVFEKDWYYQEIKKKAIVIGTSFVPEENFYKFFEKFEENKLEHLQFDIFLAVQKKGYQIFTGSEDGQRLLDKFSAKGAVPAGRQGSASGGGFADYQHIEYAGPIREEGLDPQMVAIKDAMQNRHNQKIWDDLGKRCMQCGKCTIACPVCFCFRMYDQSGLGLGSRNRCWDSCFYNEFTQVAGPVPEAPKHRFFNTTAQKIYFWYEHHFVRTPQSFSLPGCVGCGRCSRTCPADIDIFTTIKEILKSKK</sequence>
<evidence type="ECO:0000313" key="5">
    <source>
        <dbReference type="EMBL" id="OGY42032.1"/>
    </source>
</evidence>
<keyword evidence="1" id="KW-0479">Metal-binding</keyword>
<name>A0A1G1XPY5_9BACT</name>
<dbReference type="AlphaFoldDB" id="A0A1G1XPY5"/>
<evidence type="ECO:0000256" key="1">
    <source>
        <dbReference type="ARBA" id="ARBA00022723"/>
    </source>
</evidence>
<dbReference type="InterPro" id="IPR009051">
    <property type="entry name" value="Helical_ferredxn"/>
</dbReference>
<dbReference type="Proteomes" id="UP000176260">
    <property type="component" value="Unassembled WGS sequence"/>
</dbReference>
<dbReference type="GO" id="GO:0051536">
    <property type="term" value="F:iron-sulfur cluster binding"/>
    <property type="evidence" value="ECO:0007669"/>
    <property type="project" value="UniProtKB-KW"/>
</dbReference>
<dbReference type="EMBL" id="MHIA01000019">
    <property type="protein sequence ID" value="OGY42032.1"/>
    <property type="molecule type" value="Genomic_DNA"/>
</dbReference>